<dbReference type="AlphaFoldDB" id="A0A1G4PPD8"/>
<accession>A0A1G4PPD8</accession>
<feature type="chain" id="PRO_5011786259" description="DUF1223 domain-containing protein" evidence="1">
    <location>
        <begin position="24"/>
        <end position="232"/>
    </location>
</feature>
<dbReference type="RefSeq" id="WP_220083684.1">
    <property type="nucleotide sequence ID" value="NZ_CBCRYE010000001.1"/>
</dbReference>
<dbReference type="InterPro" id="IPR036249">
    <property type="entry name" value="Thioredoxin-like_sf"/>
</dbReference>
<sequence>MSRFIRSLCLALILPVMTSCAKAAPEAHQPVVVELFTSQGCSSCPPANATLNQLADRKDVLALSFGVIYWDYLGWKDTFASPANTRRQYDYAKGLHHDGVFTPQMIVNGRRDTTGQSLSIVAPLIEAAKKNPPGPAIRLGGDKVTIAAAGSQPATVWLVRYDPRVVQVPVNRGENAGRTLPHRNVVRELIRLGAFSGQTVDFTLPKASMAGLKTAVLVQSGTGGPVLSAATD</sequence>
<evidence type="ECO:0000313" key="2">
    <source>
        <dbReference type="EMBL" id="SCW34150.1"/>
    </source>
</evidence>
<dbReference type="PROSITE" id="PS51257">
    <property type="entry name" value="PROKAR_LIPOPROTEIN"/>
    <property type="match status" value="1"/>
</dbReference>
<evidence type="ECO:0000313" key="3">
    <source>
        <dbReference type="Proteomes" id="UP000199150"/>
    </source>
</evidence>
<gene>
    <name evidence="2" type="ORF">SAMN02927928_0552</name>
</gene>
<evidence type="ECO:0008006" key="4">
    <source>
        <dbReference type="Google" id="ProtNLM"/>
    </source>
</evidence>
<dbReference type="EMBL" id="FMTS01000001">
    <property type="protein sequence ID" value="SCW34150.1"/>
    <property type="molecule type" value="Genomic_DNA"/>
</dbReference>
<keyword evidence="3" id="KW-1185">Reference proteome</keyword>
<name>A0A1G4PPD8_9CAUL</name>
<dbReference type="Proteomes" id="UP000199150">
    <property type="component" value="Unassembled WGS sequence"/>
</dbReference>
<dbReference type="STRING" id="260084.SAMN02927928_0552"/>
<organism evidence="2 3">
    <name type="scientific">Asticcacaulis taihuensis</name>
    <dbReference type="NCBI Taxonomy" id="260084"/>
    <lineage>
        <taxon>Bacteria</taxon>
        <taxon>Pseudomonadati</taxon>
        <taxon>Pseudomonadota</taxon>
        <taxon>Alphaproteobacteria</taxon>
        <taxon>Caulobacterales</taxon>
        <taxon>Caulobacteraceae</taxon>
        <taxon>Asticcacaulis</taxon>
    </lineage>
</organism>
<dbReference type="InterPro" id="IPR010634">
    <property type="entry name" value="DUF1223"/>
</dbReference>
<dbReference type="PANTHER" id="PTHR36057">
    <property type="match status" value="1"/>
</dbReference>
<protein>
    <recommendedName>
        <fullName evidence="4">DUF1223 domain-containing protein</fullName>
    </recommendedName>
</protein>
<reference evidence="3" key="1">
    <citation type="submission" date="2016-10" db="EMBL/GenBank/DDBJ databases">
        <authorList>
            <person name="Varghese N."/>
            <person name="Submissions S."/>
        </authorList>
    </citation>
    <scope>NUCLEOTIDE SEQUENCE [LARGE SCALE GENOMIC DNA]</scope>
    <source>
        <strain evidence="3">CGMCC 1.3431</strain>
    </source>
</reference>
<dbReference type="PANTHER" id="PTHR36057:SF1">
    <property type="entry name" value="LIPOPROTEIN LIPID ATTACHMENT SITE-LIKE PROTEIN, PUTATIVE (DUF1223)-RELATED"/>
    <property type="match status" value="1"/>
</dbReference>
<dbReference type="SUPFAM" id="SSF52833">
    <property type="entry name" value="Thioredoxin-like"/>
    <property type="match status" value="1"/>
</dbReference>
<dbReference type="Pfam" id="PF06764">
    <property type="entry name" value="DUF1223"/>
    <property type="match status" value="1"/>
</dbReference>
<evidence type="ECO:0000256" key="1">
    <source>
        <dbReference type="SAM" id="SignalP"/>
    </source>
</evidence>
<keyword evidence="1" id="KW-0732">Signal</keyword>
<feature type="signal peptide" evidence="1">
    <location>
        <begin position="1"/>
        <end position="23"/>
    </location>
</feature>
<proteinExistence type="predicted"/>